<evidence type="ECO:0000313" key="1">
    <source>
        <dbReference type="EMBL" id="GIY47592.1"/>
    </source>
</evidence>
<name>A0AAV4TS60_CAEEX</name>
<evidence type="ECO:0000313" key="2">
    <source>
        <dbReference type="Proteomes" id="UP001054945"/>
    </source>
</evidence>
<dbReference type="EMBL" id="BPLR01011598">
    <property type="protein sequence ID" value="GIY47592.1"/>
    <property type="molecule type" value="Genomic_DNA"/>
</dbReference>
<reference evidence="1 2" key="1">
    <citation type="submission" date="2021-06" db="EMBL/GenBank/DDBJ databases">
        <title>Caerostris extrusa draft genome.</title>
        <authorList>
            <person name="Kono N."/>
            <person name="Arakawa K."/>
        </authorList>
    </citation>
    <scope>NUCLEOTIDE SEQUENCE [LARGE SCALE GENOMIC DNA]</scope>
</reference>
<sequence>MPKFLQKAKKEADHFTITPKNKRSVKSYPEESSLGLLNAENIIEGLRELQDTSVNITRLESKAKTKDS</sequence>
<protein>
    <submittedName>
        <fullName evidence="1">Uncharacterized protein</fullName>
    </submittedName>
</protein>
<gene>
    <name evidence="1" type="ORF">CEXT_713351</name>
</gene>
<organism evidence="1 2">
    <name type="scientific">Caerostris extrusa</name>
    <name type="common">Bark spider</name>
    <name type="synonym">Caerostris bankana</name>
    <dbReference type="NCBI Taxonomy" id="172846"/>
    <lineage>
        <taxon>Eukaryota</taxon>
        <taxon>Metazoa</taxon>
        <taxon>Ecdysozoa</taxon>
        <taxon>Arthropoda</taxon>
        <taxon>Chelicerata</taxon>
        <taxon>Arachnida</taxon>
        <taxon>Araneae</taxon>
        <taxon>Araneomorphae</taxon>
        <taxon>Entelegynae</taxon>
        <taxon>Araneoidea</taxon>
        <taxon>Araneidae</taxon>
        <taxon>Caerostris</taxon>
    </lineage>
</organism>
<dbReference type="AlphaFoldDB" id="A0AAV4TS60"/>
<comment type="caution">
    <text evidence="1">The sequence shown here is derived from an EMBL/GenBank/DDBJ whole genome shotgun (WGS) entry which is preliminary data.</text>
</comment>
<accession>A0AAV4TS60</accession>
<dbReference type="Proteomes" id="UP001054945">
    <property type="component" value="Unassembled WGS sequence"/>
</dbReference>
<keyword evidence="2" id="KW-1185">Reference proteome</keyword>
<proteinExistence type="predicted"/>